<dbReference type="EC" id="3.4.19.12" evidence="1"/>
<reference evidence="2" key="2">
    <citation type="submission" date="2017-02" db="EMBL/GenBank/DDBJ databases">
        <title>Sunflower complete genome.</title>
        <authorList>
            <person name="Langlade N."/>
            <person name="Munos S."/>
        </authorList>
    </citation>
    <scope>NUCLEOTIDE SEQUENCE [LARGE SCALE GENOMIC DNA]</scope>
    <source>
        <tissue evidence="2">Leaves</tissue>
    </source>
</reference>
<organism evidence="2 3">
    <name type="scientific">Helianthus annuus</name>
    <name type="common">Common sunflower</name>
    <dbReference type="NCBI Taxonomy" id="4232"/>
    <lineage>
        <taxon>Eukaryota</taxon>
        <taxon>Viridiplantae</taxon>
        <taxon>Streptophyta</taxon>
        <taxon>Embryophyta</taxon>
        <taxon>Tracheophyta</taxon>
        <taxon>Spermatophyta</taxon>
        <taxon>Magnoliopsida</taxon>
        <taxon>eudicotyledons</taxon>
        <taxon>Gunneridae</taxon>
        <taxon>Pentapetalae</taxon>
        <taxon>asterids</taxon>
        <taxon>campanulids</taxon>
        <taxon>Asterales</taxon>
        <taxon>Asteraceae</taxon>
        <taxon>Asteroideae</taxon>
        <taxon>Heliantheae alliance</taxon>
        <taxon>Heliantheae</taxon>
        <taxon>Helianthus</taxon>
    </lineage>
</organism>
<keyword evidence="3" id="KW-1185">Reference proteome</keyword>
<proteinExistence type="predicted"/>
<dbReference type="STRING" id="4232.A0A251RRH2"/>
<name>A0A251RRH2_HELAN</name>
<evidence type="ECO:0000313" key="2">
    <source>
        <dbReference type="EMBL" id="OTF86995.1"/>
    </source>
</evidence>
<accession>A0A251RRH2</accession>
<dbReference type="Gramene" id="mRNA:HanXRQr2_Chr15g0705821">
    <property type="protein sequence ID" value="mRNA:HanXRQr2_Chr15g0705821"/>
    <property type="gene ID" value="HanXRQr2_Chr15g0705821"/>
</dbReference>
<evidence type="ECO:0000313" key="1">
    <source>
        <dbReference type="EMBL" id="KAF5765613.1"/>
    </source>
</evidence>
<reference evidence="1" key="3">
    <citation type="submission" date="2020-06" db="EMBL/GenBank/DDBJ databases">
        <title>Helianthus annuus Genome sequencing and assembly Release 2.</title>
        <authorList>
            <person name="Gouzy J."/>
            <person name="Langlade N."/>
            <person name="Munos S."/>
        </authorList>
    </citation>
    <scope>NUCLEOTIDE SEQUENCE</scope>
    <source>
        <tissue evidence="1">Leaves</tissue>
    </source>
</reference>
<dbReference type="EMBL" id="CM007906">
    <property type="protein sequence ID" value="OTF86995.1"/>
    <property type="molecule type" value="Genomic_DNA"/>
</dbReference>
<dbReference type="EMBL" id="MNCJ02000330">
    <property type="protein sequence ID" value="KAF5765613.1"/>
    <property type="molecule type" value="Genomic_DNA"/>
</dbReference>
<reference evidence="1 3" key="1">
    <citation type="journal article" date="2017" name="Nature">
        <title>The sunflower genome provides insights into oil metabolism, flowering and Asterid evolution.</title>
        <authorList>
            <person name="Badouin H."/>
            <person name="Gouzy J."/>
            <person name="Grassa C.J."/>
            <person name="Murat F."/>
            <person name="Staton S.E."/>
            <person name="Cottret L."/>
            <person name="Lelandais-Briere C."/>
            <person name="Owens G.L."/>
            <person name="Carrere S."/>
            <person name="Mayjonade B."/>
            <person name="Legrand L."/>
            <person name="Gill N."/>
            <person name="Kane N.C."/>
            <person name="Bowers J.E."/>
            <person name="Hubner S."/>
            <person name="Bellec A."/>
            <person name="Berard A."/>
            <person name="Berges H."/>
            <person name="Blanchet N."/>
            <person name="Boniface M.C."/>
            <person name="Brunel D."/>
            <person name="Catrice O."/>
            <person name="Chaidir N."/>
            <person name="Claudel C."/>
            <person name="Donnadieu C."/>
            <person name="Faraut T."/>
            <person name="Fievet G."/>
            <person name="Helmstetter N."/>
            <person name="King M."/>
            <person name="Knapp S.J."/>
            <person name="Lai Z."/>
            <person name="Le Paslier M.C."/>
            <person name="Lippi Y."/>
            <person name="Lorenzon L."/>
            <person name="Mandel J.R."/>
            <person name="Marage G."/>
            <person name="Marchand G."/>
            <person name="Marquand E."/>
            <person name="Bret-Mestries E."/>
            <person name="Morien E."/>
            <person name="Nambeesan S."/>
            <person name="Nguyen T."/>
            <person name="Pegot-Espagnet P."/>
            <person name="Pouilly N."/>
            <person name="Raftis F."/>
            <person name="Sallet E."/>
            <person name="Schiex T."/>
            <person name="Thomas J."/>
            <person name="Vandecasteele C."/>
            <person name="Vares D."/>
            <person name="Vear F."/>
            <person name="Vautrin S."/>
            <person name="Crespi M."/>
            <person name="Mangin B."/>
            <person name="Burke J.M."/>
            <person name="Salse J."/>
            <person name="Munos S."/>
            <person name="Vincourt P."/>
            <person name="Rieseberg L.H."/>
            <person name="Langlade N.B."/>
        </authorList>
    </citation>
    <scope>NUCLEOTIDE SEQUENCE [LARGE SCALE GENOMIC DNA]</scope>
    <source>
        <strain evidence="3">cv. SF193</strain>
        <tissue evidence="1">Leaves</tissue>
    </source>
</reference>
<dbReference type="InParanoid" id="A0A251RRH2"/>
<keyword evidence="1" id="KW-0378">Hydrolase</keyword>
<dbReference type="Proteomes" id="UP000215914">
    <property type="component" value="Chromosome 17"/>
</dbReference>
<evidence type="ECO:0000313" key="3">
    <source>
        <dbReference type="Proteomes" id="UP000215914"/>
    </source>
</evidence>
<gene>
    <name evidence="2" type="ORF">HannXRQ_Chr17g0556901</name>
    <name evidence="1" type="ORF">HanXRQr2_Chr15g0705821</name>
</gene>
<protein>
    <submittedName>
        <fullName evidence="1">Ubiquitinyl hydrolase 1</fullName>
        <ecNumber evidence="1">3.4.19.12</ecNumber>
    </submittedName>
</protein>
<sequence>MMKFLYQMFNETRMSSSGAGDHLAVKDAHEFIRYAIDTLQSVCVKEVGTNATNFLEEETTLIGLLPLGVI</sequence>
<dbReference type="GO" id="GO:0004843">
    <property type="term" value="F:cysteine-type deubiquitinase activity"/>
    <property type="evidence" value="ECO:0007669"/>
    <property type="project" value="UniProtKB-EC"/>
</dbReference>
<dbReference type="AlphaFoldDB" id="A0A251RRH2"/>